<proteinExistence type="predicted"/>
<accession>A0A0B7BEG8</accession>
<feature type="non-terminal residue" evidence="1">
    <location>
        <position position="1"/>
    </location>
</feature>
<dbReference type="EMBL" id="HACG01044417">
    <property type="protein sequence ID" value="CEK91282.1"/>
    <property type="molecule type" value="Transcribed_RNA"/>
</dbReference>
<gene>
    <name evidence="1" type="primary">ORF181951</name>
</gene>
<dbReference type="AlphaFoldDB" id="A0A0B7BEG8"/>
<evidence type="ECO:0000313" key="1">
    <source>
        <dbReference type="EMBL" id="CEK91282.1"/>
    </source>
</evidence>
<organism evidence="1">
    <name type="scientific">Arion vulgaris</name>
    <dbReference type="NCBI Taxonomy" id="1028688"/>
    <lineage>
        <taxon>Eukaryota</taxon>
        <taxon>Metazoa</taxon>
        <taxon>Spiralia</taxon>
        <taxon>Lophotrochozoa</taxon>
        <taxon>Mollusca</taxon>
        <taxon>Gastropoda</taxon>
        <taxon>Heterobranchia</taxon>
        <taxon>Euthyneura</taxon>
        <taxon>Panpulmonata</taxon>
        <taxon>Eupulmonata</taxon>
        <taxon>Stylommatophora</taxon>
        <taxon>Helicina</taxon>
        <taxon>Arionoidea</taxon>
        <taxon>Arionidae</taxon>
        <taxon>Arion</taxon>
    </lineage>
</organism>
<sequence length="76" mass="8535">YFSVFVQQAVVKRQKNIHLQLLDNQRTLEQSPVPSSTMIATPEQATTDNVTQLRTHYVAQNLLSPEANAGEVNVVR</sequence>
<name>A0A0B7BEG8_9EUPU</name>
<reference evidence="1" key="1">
    <citation type="submission" date="2014-12" db="EMBL/GenBank/DDBJ databases">
        <title>Insight into the proteome of Arion vulgaris.</title>
        <authorList>
            <person name="Aradska J."/>
            <person name="Bulat T."/>
            <person name="Smidak R."/>
            <person name="Sarate P."/>
            <person name="Gangsoo J."/>
            <person name="Sialana F."/>
            <person name="Bilban M."/>
            <person name="Lubec G."/>
        </authorList>
    </citation>
    <scope>NUCLEOTIDE SEQUENCE</scope>
    <source>
        <tissue evidence="1">Skin</tissue>
    </source>
</reference>
<protein>
    <submittedName>
        <fullName evidence="1">Uncharacterized protein</fullName>
    </submittedName>
</protein>